<dbReference type="PIRSF" id="PIRSF019455">
    <property type="entry name" value="CopR_AtkY"/>
    <property type="match status" value="1"/>
</dbReference>
<dbReference type="EMBL" id="CP019581">
    <property type="protein sequence ID" value="AZK91740.1"/>
    <property type="molecule type" value="Genomic_DNA"/>
</dbReference>
<sequence length="146" mass="16721">MVKLQENKSTISDSEWEVMRIIWTLEPVSSTKIIQELQSKKDWSESTIKTLLRRLVKKDLLHTTKEGRHFIYSANVNQTQVMTEAAEKLLNRMCDMHKGEVLLQLIANSPISKSDLSKIKGFIDTKEKDAPDMVPCNCLPGNEKMC</sequence>
<dbReference type="EMBL" id="BLYO01000053">
    <property type="protein sequence ID" value="GFO98463.1"/>
    <property type="molecule type" value="Genomic_DNA"/>
</dbReference>
<comment type="similarity">
    <text evidence="1">Belongs to the BlaI transcriptional regulatory family.</text>
</comment>
<evidence type="ECO:0000313" key="6">
    <source>
        <dbReference type="EMBL" id="GFO98463.1"/>
    </source>
</evidence>
<accession>A0A0R2MKA4</accession>
<name>A0A0R2MKA4_LACHE</name>
<evidence type="ECO:0000313" key="5">
    <source>
        <dbReference type="EMBL" id="AZK91740.1"/>
    </source>
</evidence>
<keyword evidence="6" id="KW-0328">Glycosyltransferase</keyword>
<organism evidence="5 7">
    <name type="scientific">Lactobacillus helveticus</name>
    <name type="common">Lactobacillus suntoryeus</name>
    <dbReference type="NCBI Taxonomy" id="1587"/>
    <lineage>
        <taxon>Bacteria</taxon>
        <taxon>Bacillati</taxon>
        <taxon>Bacillota</taxon>
        <taxon>Bacilli</taxon>
        <taxon>Lactobacillales</taxon>
        <taxon>Lactobacillaceae</taxon>
        <taxon>Lactobacillus</taxon>
    </lineage>
</organism>
<reference evidence="5 7" key="1">
    <citation type="submission" date="2017-02" db="EMBL/GenBank/DDBJ databases">
        <title>Complete genome sequence of Lactobacillus helveticus.</title>
        <authorList>
            <person name="Kim J.F."/>
            <person name="Chung Y."/>
            <person name="Kwak M."/>
        </authorList>
    </citation>
    <scope>NUCLEOTIDE SEQUENCE [LARGE SCALE GENOMIC DNA]</scope>
    <source>
        <strain evidence="5 7">LH5</strain>
    </source>
</reference>
<dbReference type="InterPro" id="IPR036388">
    <property type="entry name" value="WH-like_DNA-bd_sf"/>
</dbReference>
<evidence type="ECO:0000256" key="1">
    <source>
        <dbReference type="ARBA" id="ARBA00011046"/>
    </source>
</evidence>
<dbReference type="InterPro" id="IPR036390">
    <property type="entry name" value="WH_DNA-bd_sf"/>
</dbReference>
<gene>
    <name evidence="5" type="primary">copY</name>
    <name evidence="6" type="synonym">atkY</name>
    <name evidence="5" type="ORF">LH5_01500</name>
    <name evidence="6" type="ORF">LHEH8_02190</name>
</gene>
<dbReference type="Proteomes" id="UP000618094">
    <property type="component" value="Unassembled WGS sequence"/>
</dbReference>
<dbReference type="InterPro" id="IPR014071">
    <property type="entry name" value="Cu_transp_CopY/TcrY"/>
</dbReference>
<reference evidence="6" key="2">
    <citation type="submission" date="2020-07" db="EMBL/GenBank/DDBJ databases">
        <title>Draft genome sequence of Lactobacillus helveticus strain H-8.</title>
        <authorList>
            <person name="Endo A."/>
            <person name="Maeno S."/>
            <person name="Kido Y."/>
        </authorList>
    </citation>
    <scope>NUCLEOTIDE SEQUENCE</scope>
    <source>
        <strain evidence="6">H-8</strain>
    </source>
</reference>
<protein>
    <submittedName>
        <fullName evidence="5">Transcriptional repressor CopY</fullName>
    </submittedName>
    <submittedName>
        <fullName evidence="6">Uracil phosphoribosyltransferase</fullName>
    </submittedName>
</protein>
<evidence type="ECO:0000256" key="4">
    <source>
        <dbReference type="ARBA" id="ARBA00023163"/>
    </source>
</evidence>
<dbReference type="GO" id="GO:0045892">
    <property type="term" value="P:negative regulation of DNA-templated transcription"/>
    <property type="evidence" value="ECO:0007669"/>
    <property type="project" value="InterPro"/>
</dbReference>
<dbReference type="Proteomes" id="UP000267945">
    <property type="component" value="Chromosome"/>
</dbReference>
<keyword evidence="2" id="KW-0805">Transcription regulation</keyword>
<dbReference type="RefSeq" id="WP_014919660.1">
    <property type="nucleotide sequence ID" value="NZ_BLYO01000053.1"/>
</dbReference>
<keyword evidence="3" id="KW-0238">DNA-binding</keyword>
<evidence type="ECO:0000256" key="3">
    <source>
        <dbReference type="ARBA" id="ARBA00023125"/>
    </source>
</evidence>
<evidence type="ECO:0000313" key="7">
    <source>
        <dbReference type="Proteomes" id="UP000267945"/>
    </source>
</evidence>
<dbReference type="GO" id="GO:0016757">
    <property type="term" value="F:glycosyltransferase activity"/>
    <property type="evidence" value="ECO:0007669"/>
    <property type="project" value="UniProtKB-KW"/>
</dbReference>
<dbReference type="AlphaFoldDB" id="A0A0R2MKA4"/>
<dbReference type="Pfam" id="PF03965">
    <property type="entry name" value="Penicillinase_R"/>
    <property type="match status" value="1"/>
</dbReference>
<dbReference type="InterPro" id="IPR005650">
    <property type="entry name" value="BlaI_family"/>
</dbReference>
<dbReference type="Gene3D" id="1.10.10.10">
    <property type="entry name" value="Winged helix-like DNA-binding domain superfamily/Winged helix DNA-binding domain"/>
    <property type="match status" value="1"/>
</dbReference>
<dbReference type="NCBIfam" id="TIGR02698">
    <property type="entry name" value="CopY_TcrY"/>
    <property type="match status" value="1"/>
</dbReference>
<evidence type="ECO:0000256" key="2">
    <source>
        <dbReference type="ARBA" id="ARBA00023015"/>
    </source>
</evidence>
<dbReference type="SUPFAM" id="SSF46785">
    <property type="entry name" value="Winged helix' DNA-binding domain"/>
    <property type="match status" value="1"/>
</dbReference>
<keyword evidence="4" id="KW-0804">Transcription</keyword>
<keyword evidence="6" id="KW-0808">Transferase</keyword>
<proteinExistence type="inferred from homology"/>
<dbReference type="GO" id="GO:0003677">
    <property type="term" value="F:DNA binding"/>
    <property type="evidence" value="ECO:0007669"/>
    <property type="project" value="UniProtKB-KW"/>
</dbReference>
<dbReference type="eggNOG" id="COG3682">
    <property type="taxonomic scope" value="Bacteria"/>
</dbReference>
<dbReference type="GeneID" id="99757645"/>